<dbReference type="InterPro" id="IPR052544">
    <property type="entry name" value="Bacteriocin_Proc_Enz"/>
</dbReference>
<comment type="caution">
    <text evidence="3">The sequence shown here is derived from an EMBL/GenBank/DDBJ whole genome shotgun (WGS) entry which is preliminary data.</text>
</comment>
<evidence type="ECO:0000256" key="1">
    <source>
        <dbReference type="SAM" id="MobiDB-lite"/>
    </source>
</evidence>
<accession>A0A5J4K5A9</accession>
<gene>
    <name evidence="3" type="primary">noxC</name>
    <name evidence="3" type="ORF">KTAU_24850</name>
</gene>
<feature type="domain" description="Nitroreductase" evidence="2">
    <location>
        <begin position="129"/>
        <end position="273"/>
    </location>
</feature>
<dbReference type="Gene3D" id="3.40.109.10">
    <property type="entry name" value="NADH Oxidase"/>
    <property type="match status" value="2"/>
</dbReference>
<evidence type="ECO:0000313" key="3">
    <source>
        <dbReference type="EMBL" id="GER83848.1"/>
    </source>
</evidence>
<dbReference type="GO" id="GO:0016491">
    <property type="term" value="F:oxidoreductase activity"/>
    <property type="evidence" value="ECO:0007669"/>
    <property type="project" value="InterPro"/>
</dbReference>
<dbReference type="AlphaFoldDB" id="A0A5J4K5A9"/>
<dbReference type="Proteomes" id="UP000334820">
    <property type="component" value="Unassembled WGS sequence"/>
</dbReference>
<dbReference type="InterPro" id="IPR029479">
    <property type="entry name" value="Nitroreductase"/>
</dbReference>
<organism evidence="3 4">
    <name type="scientific">Thermogemmatispora aurantia</name>
    <dbReference type="NCBI Taxonomy" id="2045279"/>
    <lineage>
        <taxon>Bacteria</taxon>
        <taxon>Bacillati</taxon>
        <taxon>Chloroflexota</taxon>
        <taxon>Ktedonobacteria</taxon>
        <taxon>Thermogemmatisporales</taxon>
        <taxon>Thermogemmatisporaceae</taxon>
        <taxon>Thermogemmatispora</taxon>
    </lineage>
</organism>
<dbReference type="PANTHER" id="PTHR43745:SF2">
    <property type="entry name" value="NITROREDUCTASE MJ1384-RELATED"/>
    <property type="match status" value="1"/>
</dbReference>
<dbReference type="InterPro" id="IPR000415">
    <property type="entry name" value="Nitroreductase-like"/>
</dbReference>
<dbReference type="EMBL" id="BKZV01000003">
    <property type="protein sequence ID" value="GER83848.1"/>
    <property type="molecule type" value="Genomic_DNA"/>
</dbReference>
<name>A0A5J4K5A9_9CHLR</name>
<dbReference type="SUPFAM" id="SSF55469">
    <property type="entry name" value="FMN-dependent nitroreductase-like"/>
    <property type="match status" value="2"/>
</dbReference>
<protein>
    <submittedName>
        <fullName evidence="3">NADH oxidase</fullName>
    </submittedName>
</protein>
<evidence type="ECO:0000313" key="4">
    <source>
        <dbReference type="Proteomes" id="UP000334820"/>
    </source>
</evidence>
<feature type="region of interest" description="Disordered" evidence="1">
    <location>
        <begin position="331"/>
        <end position="350"/>
    </location>
</feature>
<dbReference type="CDD" id="cd02142">
    <property type="entry name" value="McbC_SagB-like_oxidoreductase"/>
    <property type="match status" value="1"/>
</dbReference>
<dbReference type="RefSeq" id="WP_151728559.1">
    <property type="nucleotide sequence ID" value="NZ_BKZV01000003.1"/>
</dbReference>
<dbReference type="PANTHER" id="PTHR43745">
    <property type="entry name" value="NITROREDUCTASE MJ1384-RELATED"/>
    <property type="match status" value="1"/>
</dbReference>
<reference evidence="3 4" key="1">
    <citation type="journal article" date="2019" name="Int. J. Syst. Evol. Microbiol.">
        <title>Thermogemmatispora aurantia sp. nov. and Thermogemmatispora argillosa sp. nov., within the class Ktedonobacteria, and emended description of the genus Thermogemmatispora.</title>
        <authorList>
            <person name="Zheng Y."/>
            <person name="Wang C.M."/>
            <person name="Sakai Y."/>
            <person name="Abe K."/>
            <person name="Yokota A."/>
            <person name="Yabe S."/>
        </authorList>
    </citation>
    <scope>NUCLEOTIDE SEQUENCE [LARGE SCALE GENOMIC DNA]</scope>
    <source>
        <strain evidence="3 4">A1-2</strain>
    </source>
</reference>
<feature type="domain" description="Nitroreductase" evidence="2">
    <location>
        <begin position="373"/>
        <end position="539"/>
    </location>
</feature>
<dbReference type="InterPro" id="IPR020051">
    <property type="entry name" value="SagB-type_dehydrogenase"/>
</dbReference>
<proteinExistence type="predicted"/>
<sequence>MQEPERALYPHEQLPQETLAPVLQRYMAEAQHFPDREVVDWQHAPLKYKIYRGCACLRLAYLTPPASEAGAEQARQPFGGAQFGQMLADIYGLTRQRWTGAESYNAIAAGSTLPILDPLKHPFKQDLLRPVPSGGGLYPCELYAVIGPAQALPAGVYHYDPVHHALDVIQDADARPEQSDRFLNRLLEALLESPACAADFALVLSCFFWKNAFKYGEFAYRLQGLDLGIVLGQSLAVGSYYGLKSSVHFRFVDSAVNALLNLDEAYESAYAVIVFSLGDTPRGPRASLPRWQKGPTPQLRRTDGDERARLQPLSSLPLSAALHHASLIKTRAQGQPTGQDQDAEGGLRGPLAGSSVALSDDIGLELARGTPLRHSARHYFRPGRISEQQCAQLLYAAGRGLQSDIAPAAPYLPRLLLYCIVAGVQGLDPGIYCYTPSARHWQLVRSGDSRLQLQQMVAHTGYHNVYHINLHIFPVGEYSEGVRRYGPRWYRIQNMLAGSVIQRLYLAAALLGLGCHTSLAYSIEGVNNLLGLERGATALAQVLIAPERLAGQYYEIPLPALPAAALPEG</sequence>
<feature type="region of interest" description="Disordered" evidence="1">
    <location>
        <begin position="285"/>
        <end position="306"/>
    </location>
</feature>
<dbReference type="Pfam" id="PF00881">
    <property type="entry name" value="Nitroreductase"/>
    <property type="match status" value="2"/>
</dbReference>
<keyword evidence="4" id="KW-1185">Reference proteome</keyword>
<evidence type="ECO:0000259" key="2">
    <source>
        <dbReference type="Pfam" id="PF00881"/>
    </source>
</evidence>
<dbReference type="NCBIfam" id="TIGR03605">
    <property type="entry name" value="antibiot_sagB"/>
    <property type="match status" value="1"/>
</dbReference>